<comment type="cofactor">
    <cofactor evidence="2">
        <name>Zn(2+)</name>
        <dbReference type="ChEBI" id="CHEBI:29105"/>
    </cofactor>
</comment>
<evidence type="ECO:0000256" key="2">
    <source>
        <dbReference type="ARBA" id="ARBA00001947"/>
    </source>
</evidence>
<dbReference type="InterPro" id="IPR025733">
    <property type="entry name" value="PAPs_C"/>
</dbReference>
<dbReference type="GO" id="GO:0046872">
    <property type="term" value="F:metal ion binding"/>
    <property type="evidence" value="ECO:0007669"/>
    <property type="project" value="InterPro"/>
</dbReference>
<comment type="similarity">
    <text evidence="4 10">Belongs to the metallophosphoesterase superfamily. Purple acid phosphatase family.</text>
</comment>
<evidence type="ECO:0000256" key="1">
    <source>
        <dbReference type="ARBA" id="ARBA00000032"/>
    </source>
</evidence>
<dbReference type="GO" id="GO:0003676">
    <property type="term" value="F:nucleic acid binding"/>
    <property type="evidence" value="ECO:0007669"/>
    <property type="project" value="InterPro"/>
</dbReference>
<dbReference type="AlphaFoldDB" id="A0A6A3B006"/>
<dbReference type="SUPFAM" id="SSF56300">
    <property type="entry name" value="Metallo-dependent phosphatases"/>
    <property type="match status" value="1"/>
</dbReference>
<dbReference type="EMBL" id="VEPZ02000929">
    <property type="protein sequence ID" value="KAE8710394.1"/>
    <property type="molecule type" value="Genomic_DNA"/>
</dbReference>
<dbReference type="GO" id="GO:0003993">
    <property type="term" value="F:acid phosphatase activity"/>
    <property type="evidence" value="ECO:0007669"/>
    <property type="project" value="UniProtKB-EC"/>
</dbReference>
<evidence type="ECO:0000259" key="11">
    <source>
        <dbReference type="Pfam" id="PF00149"/>
    </source>
</evidence>
<dbReference type="InterPro" id="IPR057670">
    <property type="entry name" value="SH3_retrovirus"/>
</dbReference>
<evidence type="ECO:0000256" key="8">
    <source>
        <dbReference type="ARBA" id="ARBA00023004"/>
    </source>
</evidence>
<dbReference type="Pfam" id="PF00149">
    <property type="entry name" value="Metallophos"/>
    <property type="match status" value="1"/>
</dbReference>
<keyword evidence="7" id="KW-0862">Zinc</keyword>
<evidence type="ECO:0000259" key="12">
    <source>
        <dbReference type="Pfam" id="PF14008"/>
    </source>
</evidence>
<protein>
    <recommendedName>
        <fullName evidence="10">Purple acid phosphatase</fullName>
        <ecNumber evidence="10">3.1.3.2</ecNumber>
    </recommendedName>
</protein>
<dbReference type="Gene3D" id="2.60.40.380">
    <property type="entry name" value="Purple acid phosphatase-like, N-terminal"/>
    <property type="match status" value="2"/>
</dbReference>
<dbReference type="Proteomes" id="UP000436088">
    <property type="component" value="Unassembled WGS sequence"/>
</dbReference>
<keyword evidence="6 10" id="KW-0378">Hydrolase</keyword>
<dbReference type="InterPro" id="IPR008963">
    <property type="entry name" value="Purple_acid_Pase-like_N"/>
</dbReference>
<dbReference type="Pfam" id="PF25597">
    <property type="entry name" value="SH3_retrovirus"/>
    <property type="match status" value="1"/>
</dbReference>
<dbReference type="Pfam" id="PF14008">
    <property type="entry name" value="Metallophos_C"/>
    <property type="match status" value="1"/>
</dbReference>
<keyword evidence="5" id="KW-0732">Signal</keyword>
<keyword evidence="15" id="KW-1185">Reference proteome</keyword>
<dbReference type="PANTHER" id="PTHR22953:SF55">
    <property type="entry name" value="BIFUNCTIONAL PURPLE ACID PHOSPHATASE 26"/>
    <property type="match status" value="1"/>
</dbReference>
<dbReference type="InterPro" id="IPR036397">
    <property type="entry name" value="RNaseH_sf"/>
</dbReference>
<comment type="catalytic activity">
    <reaction evidence="1 10">
        <text>a phosphate monoester + H2O = an alcohol + phosphate</text>
        <dbReference type="Rhea" id="RHEA:15017"/>
        <dbReference type="ChEBI" id="CHEBI:15377"/>
        <dbReference type="ChEBI" id="CHEBI:30879"/>
        <dbReference type="ChEBI" id="CHEBI:43474"/>
        <dbReference type="ChEBI" id="CHEBI:67140"/>
        <dbReference type="EC" id="3.1.3.2"/>
    </reaction>
</comment>
<dbReference type="InterPro" id="IPR012337">
    <property type="entry name" value="RNaseH-like_sf"/>
</dbReference>
<feature type="domain" description="Calcineurin-like phosphoesterase" evidence="11">
    <location>
        <begin position="193"/>
        <end position="263"/>
    </location>
</feature>
<evidence type="ECO:0000313" key="14">
    <source>
        <dbReference type="EMBL" id="KAE8710394.1"/>
    </source>
</evidence>
<organism evidence="14 15">
    <name type="scientific">Hibiscus syriacus</name>
    <name type="common">Rose of Sharon</name>
    <dbReference type="NCBI Taxonomy" id="106335"/>
    <lineage>
        <taxon>Eukaryota</taxon>
        <taxon>Viridiplantae</taxon>
        <taxon>Streptophyta</taxon>
        <taxon>Embryophyta</taxon>
        <taxon>Tracheophyta</taxon>
        <taxon>Spermatophyta</taxon>
        <taxon>Magnoliopsida</taxon>
        <taxon>eudicotyledons</taxon>
        <taxon>Gunneridae</taxon>
        <taxon>Pentapetalae</taxon>
        <taxon>rosids</taxon>
        <taxon>malvids</taxon>
        <taxon>Malvales</taxon>
        <taxon>Malvaceae</taxon>
        <taxon>Malvoideae</taxon>
        <taxon>Hibiscus</taxon>
    </lineage>
</organism>
<evidence type="ECO:0000256" key="7">
    <source>
        <dbReference type="ARBA" id="ARBA00022833"/>
    </source>
</evidence>
<evidence type="ECO:0000256" key="9">
    <source>
        <dbReference type="ARBA" id="ARBA00023180"/>
    </source>
</evidence>
<evidence type="ECO:0000256" key="5">
    <source>
        <dbReference type="ARBA" id="ARBA00022729"/>
    </source>
</evidence>
<dbReference type="SUPFAM" id="SSF53098">
    <property type="entry name" value="Ribonuclease H-like"/>
    <property type="match status" value="1"/>
</dbReference>
<proteinExistence type="inferred from homology"/>
<comment type="caution">
    <text evidence="14">The sequence shown here is derived from an EMBL/GenBank/DDBJ whole genome shotgun (WGS) entry which is preliminary data.</text>
</comment>
<dbReference type="CDD" id="cd00839">
    <property type="entry name" value="MPP_PAPs"/>
    <property type="match status" value="1"/>
</dbReference>
<reference evidence="14" key="1">
    <citation type="submission" date="2019-09" db="EMBL/GenBank/DDBJ databases">
        <title>Draft genome information of white flower Hibiscus syriacus.</title>
        <authorList>
            <person name="Kim Y.-M."/>
        </authorList>
    </citation>
    <scope>NUCLEOTIDE SEQUENCE [LARGE SCALE GENOMIC DNA]</scope>
    <source>
        <strain evidence="14">YM2019G1</strain>
    </source>
</reference>
<evidence type="ECO:0000256" key="4">
    <source>
        <dbReference type="ARBA" id="ARBA00008723"/>
    </source>
</evidence>
<dbReference type="SUPFAM" id="SSF49363">
    <property type="entry name" value="Purple acid phosphatase, N-terminal domain"/>
    <property type="match status" value="1"/>
</dbReference>
<dbReference type="InterPro" id="IPR004843">
    <property type="entry name" value="Calcineurin-like_PHP"/>
</dbReference>
<keyword evidence="9" id="KW-0325">Glycoprotein</keyword>
<evidence type="ECO:0000313" key="15">
    <source>
        <dbReference type="Proteomes" id="UP000436088"/>
    </source>
</evidence>
<gene>
    <name evidence="14" type="ORF">F3Y22_tig00110321pilonHSYRG00098</name>
</gene>
<dbReference type="InterPro" id="IPR029052">
    <property type="entry name" value="Metallo-depent_PP-like"/>
</dbReference>
<name>A0A6A3B006_HIBSY</name>
<evidence type="ECO:0000259" key="13">
    <source>
        <dbReference type="Pfam" id="PF25597"/>
    </source>
</evidence>
<evidence type="ECO:0000256" key="10">
    <source>
        <dbReference type="RuleBase" id="RU361203"/>
    </source>
</evidence>
<dbReference type="Gene3D" id="3.30.420.10">
    <property type="entry name" value="Ribonuclease H-like superfamily/Ribonuclease H"/>
    <property type="match status" value="1"/>
</dbReference>
<sequence length="1033" mass="117945">MPGVHWKGVPAVDIPLDHEVFEVPKGHNAPQQVHITQGNYDGNAVIISWVTFDEPGSGYIHVLVDGLKFDTKYYYMIGNGDSAREFWFRTPPMIGPDVPYKFGIIGDLGQTYNSLSTFEHYMESGAQSVFFWEIFLMPIDISIMMLNEVVPFKSYLHRYPTPHLASKSSSPMWYAIRRASAHIIVLSSYSPFVKYTPQYIWLNEELEKVDREKTPWLIVLMHVPMYNSNEEHFMEGESMRAVFEEWFINHKVDVIFAGHVHTYERSYRISNIRYNVSSCECYPVPDESAPLYITVGDGGNSEGLAGRFRDPQPNYSAFREASYGHSTLKIINRTHAFYHWNRNDEGKKVPTDSFVLHNQIKMPKYGSVETSSSSSGPVRRVMSNTNFSVEFSMDRPFWHVARRDVRRFIPTRFDYQPGTSMMNITAFNELVEDLLGMDETFKDEDLALMLLSSLLDEFEHLETTLLHGKDNVTLKDVTAALYSYDSGRYQKESKYEAAEAMVARGHWKKDCPKLKKKGKAAPDACVAEHDAHDSDIHCHIWRTCDDEGHQKNNLYYYQGNTIIGAVAAASGGDDLDATQLWHMRFGTCWGEILANSGKERIVERLVERSNVLGRTMEGNIKDPFFDVCHEYAIVRHFTVRHTPQQNGVLERKAFWAEAVTYAGHLINRLPSSLIEGKTPLEVWSEKPTTDYDSLHVFGSTAYYHVKESKLDPRAKKTLFMGITHGVKGFRLCCPDNSTPPGGAYSKRWSFSMMIPEVDAADYSTPIEESEDEEVQTQEPLETPETLAITRPRREIHRPARLLIWWPMLPVVDDDIPITYQEEGIDYNEVFPTVVKHSSIRILLALVAQLNLELAQLDVKTVFLHAISELKDGSFIYILLYVDDMLIASKSQKEIDKLKAQLNQVFEMKDLGEAKKILERVYMAKVPYANAVGSLMYAMVCTRPDISQAVGVVSRYMHDPGEGHWQVVKWILRYLQQTVDVGLVFEQDEALGQCMVGYVDSDYAGDLDKCRSTTGYLHSRKAYRREVSLCAGDL</sequence>
<dbReference type="Pfam" id="PF14223">
    <property type="entry name" value="Retrotran_gag_2"/>
    <property type="match status" value="1"/>
</dbReference>
<comment type="cofactor">
    <cofactor evidence="3">
        <name>Fe cation</name>
        <dbReference type="ChEBI" id="CHEBI:24875"/>
    </cofactor>
</comment>
<dbReference type="Gene3D" id="3.60.21.10">
    <property type="match status" value="1"/>
</dbReference>
<dbReference type="InterPro" id="IPR039331">
    <property type="entry name" value="PAPs-like"/>
</dbReference>
<dbReference type="EC" id="3.1.3.2" evidence="10"/>
<feature type="domain" description="Purple acid phosphatase C-terminal" evidence="12">
    <location>
        <begin position="289"/>
        <end position="347"/>
    </location>
</feature>
<evidence type="ECO:0000256" key="3">
    <source>
        <dbReference type="ARBA" id="ARBA00001962"/>
    </source>
</evidence>
<dbReference type="InterPro" id="IPR041792">
    <property type="entry name" value="MPP_PAP"/>
</dbReference>
<keyword evidence="8" id="KW-0408">Iron</keyword>
<feature type="domain" description="Retroviral polymerase SH3-like" evidence="13">
    <location>
        <begin position="699"/>
        <end position="736"/>
    </location>
</feature>
<dbReference type="PANTHER" id="PTHR22953">
    <property type="entry name" value="ACID PHOSPHATASE RELATED"/>
    <property type="match status" value="1"/>
</dbReference>
<accession>A0A6A3B006</accession>
<evidence type="ECO:0000256" key="6">
    <source>
        <dbReference type="ARBA" id="ARBA00022801"/>
    </source>
</evidence>